<name>A0AA51R1X7_9GAMM</name>
<gene>
    <name evidence="1" type="ORF">RCC75_20050</name>
    <name evidence="2" type="ORF">RCG00_02560</name>
</gene>
<protein>
    <submittedName>
        <fullName evidence="2">Uncharacterized protein</fullName>
    </submittedName>
</protein>
<dbReference type="EMBL" id="CP133217">
    <property type="protein sequence ID" value="WML87249.1"/>
    <property type="molecule type" value="Genomic_DNA"/>
</dbReference>
<proteinExistence type="predicted"/>
<evidence type="ECO:0000313" key="3">
    <source>
        <dbReference type="Proteomes" id="UP001223336"/>
    </source>
</evidence>
<reference evidence="2 3" key="1">
    <citation type="submission" date="2023-08" db="EMBL/GenBank/DDBJ databases">
        <title>New molecular markers tilS and rpoB for phylogenetic and monitoring studies of the genus Thiothrix biodiversity.</title>
        <authorList>
            <person name="Ravin N.V."/>
            <person name="Smolyakov D."/>
            <person name="Markov N.D."/>
            <person name="Beletsky A.V."/>
            <person name="Mardanov A.V."/>
            <person name="Rudenko T.S."/>
            <person name="Grabovich M.Y."/>
        </authorList>
    </citation>
    <scope>NUCLEOTIDE SEQUENCE</scope>
    <source>
        <strain evidence="2">DNT52</strain>
        <strain evidence="1 3">H33</strain>
    </source>
</reference>
<dbReference type="EMBL" id="JAVFKN010000041">
    <property type="protein sequence ID" value="MDQ5770833.1"/>
    <property type="molecule type" value="Genomic_DNA"/>
</dbReference>
<organism evidence="2">
    <name type="scientific">Thiothrix subterranea</name>
    <dbReference type="NCBI Taxonomy" id="2735563"/>
    <lineage>
        <taxon>Bacteria</taxon>
        <taxon>Pseudomonadati</taxon>
        <taxon>Pseudomonadota</taxon>
        <taxon>Gammaproteobacteria</taxon>
        <taxon>Thiotrichales</taxon>
        <taxon>Thiotrichaceae</taxon>
        <taxon>Thiothrix</taxon>
    </lineage>
</organism>
<keyword evidence="3" id="KW-1185">Reference proteome</keyword>
<evidence type="ECO:0000313" key="1">
    <source>
        <dbReference type="EMBL" id="MDQ5770833.1"/>
    </source>
</evidence>
<dbReference type="RefSeq" id="WP_308136498.1">
    <property type="nucleotide sequence ID" value="NZ_CP133197.1"/>
</dbReference>
<evidence type="ECO:0000313" key="2">
    <source>
        <dbReference type="EMBL" id="WML87249.1"/>
    </source>
</evidence>
<dbReference type="AlphaFoldDB" id="A0AA51R1X7"/>
<accession>A0AA51R1X7</accession>
<dbReference type="Proteomes" id="UP001229862">
    <property type="component" value="Chromosome"/>
</dbReference>
<dbReference type="Proteomes" id="UP001223336">
    <property type="component" value="Unassembled WGS sequence"/>
</dbReference>
<sequence>MPALTVNLTSEEFDLLTTKAGKHDLSEIVKIALDEYFSTHRFVETNTVPLDLSGSGKAIAALEADRIDLNKPLPPNRYERRFDNNRLRFETDEDFEKAMSAYRWRLDLYEAEKATFERKRSAGNINEWGGVSCVL</sequence>